<feature type="transmembrane region" description="Helical" evidence="7">
    <location>
        <begin position="768"/>
        <end position="790"/>
    </location>
</feature>
<evidence type="ECO:0000256" key="2">
    <source>
        <dbReference type="ARBA" id="ARBA00009665"/>
    </source>
</evidence>
<dbReference type="PROSITE" id="PS51380">
    <property type="entry name" value="EXS"/>
    <property type="match status" value="1"/>
</dbReference>
<evidence type="ECO:0000313" key="10">
    <source>
        <dbReference type="EMBL" id="RJE17769.1"/>
    </source>
</evidence>
<feature type="transmembrane region" description="Helical" evidence="7">
    <location>
        <begin position="698"/>
        <end position="716"/>
    </location>
</feature>
<accession>A0A3A2Z406</accession>
<reference evidence="11" key="1">
    <citation type="submission" date="2017-02" db="EMBL/GenBank/DDBJ databases">
        <authorList>
            <person name="Tafer H."/>
            <person name="Lopandic K."/>
        </authorList>
    </citation>
    <scope>NUCLEOTIDE SEQUENCE [LARGE SCALE GENOMIC DNA]</scope>
    <source>
        <strain evidence="11">CBS 366.77</strain>
    </source>
</reference>
<evidence type="ECO:0000256" key="1">
    <source>
        <dbReference type="ARBA" id="ARBA00004141"/>
    </source>
</evidence>
<keyword evidence="4 7" id="KW-1133">Transmembrane helix</keyword>
<dbReference type="CDD" id="cd14475">
    <property type="entry name" value="SPX_SYG1_like"/>
    <property type="match status" value="1"/>
</dbReference>
<protein>
    <submittedName>
        <fullName evidence="10">Signal transduction protein Syg1</fullName>
    </submittedName>
</protein>
<dbReference type="AlphaFoldDB" id="A0A3A2Z406"/>
<dbReference type="EMBL" id="MVGC01000721">
    <property type="protein sequence ID" value="RJE17769.1"/>
    <property type="molecule type" value="Genomic_DNA"/>
</dbReference>
<dbReference type="GO" id="GO:0006817">
    <property type="term" value="P:phosphate ion transport"/>
    <property type="evidence" value="ECO:0007669"/>
    <property type="project" value="TreeGrafter"/>
</dbReference>
<feature type="transmembrane region" description="Helical" evidence="7">
    <location>
        <begin position="576"/>
        <end position="598"/>
    </location>
</feature>
<evidence type="ECO:0000256" key="5">
    <source>
        <dbReference type="ARBA" id="ARBA00023136"/>
    </source>
</evidence>
<dbReference type="InterPro" id="IPR004342">
    <property type="entry name" value="EXS_C"/>
</dbReference>
<feature type="transmembrane region" description="Helical" evidence="7">
    <location>
        <begin position="504"/>
        <end position="524"/>
    </location>
</feature>
<dbReference type="PROSITE" id="PS51382">
    <property type="entry name" value="SPX"/>
    <property type="match status" value="1"/>
</dbReference>
<proteinExistence type="inferred from homology"/>
<keyword evidence="3 7" id="KW-0812">Transmembrane</keyword>
<feature type="domain" description="SPX" evidence="9">
    <location>
        <begin position="1"/>
        <end position="407"/>
    </location>
</feature>
<feature type="compositionally biased region" description="Basic and acidic residues" evidence="6">
    <location>
        <begin position="151"/>
        <end position="166"/>
    </location>
</feature>
<keyword evidence="5 7" id="KW-0472">Membrane</keyword>
<dbReference type="GO" id="GO:0016036">
    <property type="term" value="P:cellular response to phosphate starvation"/>
    <property type="evidence" value="ECO:0007669"/>
    <property type="project" value="TreeGrafter"/>
</dbReference>
<feature type="domain" description="EXS" evidence="8">
    <location>
        <begin position="657"/>
        <end position="851"/>
    </location>
</feature>
<feature type="region of interest" description="Disordered" evidence="6">
    <location>
        <begin position="908"/>
        <end position="978"/>
    </location>
</feature>
<dbReference type="GO" id="GO:0005886">
    <property type="term" value="C:plasma membrane"/>
    <property type="evidence" value="ECO:0007669"/>
    <property type="project" value="TreeGrafter"/>
</dbReference>
<dbReference type="GO" id="GO:0005794">
    <property type="term" value="C:Golgi apparatus"/>
    <property type="evidence" value="ECO:0007669"/>
    <property type="project" value="TreeGrafter"/>
</dbReference>
<dbReference type="Pfam" id="PF03105">
    <property type="entry name" value="SPX"/>
    <property type="match status" value="1"/>
</dbReference>
<feature type="compositionally biased region" description="Polar residues" evidence="6">
    <location>
        <begin position="845"/>
        <end position="865"/>
    </location>
</feature>
<evidence type="ECO:0000313" key="11">
    <source>
        <dbReference type="Proteomes" id="UP000266188"/>
    </source>
</evidence>
<dbReference type="Proteomes" id="UP000266188">
    <property type="component" value="Unassembled WGS sequence"/>
</dbReference>
<dbReference type="GO" id="GO:0000822">
    <property type="term" value="F:inositol hexakisphosphate binding"/>
    <property type="evidence" value="ECO:0007669"/>
    <property type="project" value="TreeGrafter"/>
</dbReference>
<evidence type="ECO:0000256" key="3">
    <source>
        <dbReference type="ARBA" id="ARBA00022692"/>
    </source>
</evidence>
<dbReference type="STRING" id="2070753.A0A3A2Z406"/>
<feature type="compositionally biased region" description="Polar residues" evidence="6">
    <location>
        <begin position="59"/>
        <end position="80"/>
    </location>
</feature>
<feature type="compositionally biased region" description="Basic and acidic residues" evidence="6">
    <location>
        <begin position="196"/>
        <end position="212"/>
    </location>
</feature>
<comment type="subcellular location">
    <subcellularLocation>
        <location evidence="1">Membrane</location>
        <topology evidence="1">Multi-pass membrane protein</topology>
    </subcellularLocation>
</comment>
<name>A0A3A2Z406_9EURO</name>
<dbReference type="InterPro" id="IPR004331">
    <property type="entry name" value="SPX_dom"/>
</dbReference>
<evidence type="ECO:0000256" key="6">
    <source>
        <dbReference type="SAM" id="MobiDB-lite"/>
    </source>
</evidence>
<comment type="caution">
    <text evidence="10">The sequence shown here is derived from an EMBL/GenBank/DDBJ whole genome shotgun (WGS) entry which is preliminary data.</text>
</comment>
<feature type="transmembrane region" description="Helical" evidence="7">
    <location>
        <begin position="552"/>
        <end position="570"/>
    </location>
</feature>
<evidence type="ECO:0000256" key="4">
    <source>
        <dbReference type="ARBA" id="ARBA00022989"/>
    </source>
</evidence>
<organism evidence="10 11">
    <name type="scientific">Aspergillus sclerotialis</name>
    <dbReference type="NCBI Taxonomy" id="2070753"/>
    <lineage>
        <taxon>Eukaryota</taxon>
        <taxon>Fungi</taxon>
        <taxon>Dikarya</taxon>
        <taxon>Ascomycota</taxon>
        <taxon>Pezizomycotina</taxon>
        <taxon>Eurotiomycetes</taxon>
        <taxon>Eurotiomycetidae</taxon>
        <taxon>Eurotiales</taxon>
        <taxon>Aspergillaceae</taxon>
        <taxon>Aspergillus</taxon>
        <taxon>Aspergillus subgen. Polypaecilum</taxon>
    </lineage>
</organism>
<evidence type="ECO:0000256" key="7">
    <source>
        <dbReference type="SAM" id="Phobius"/>
    </source>
</evidence>
<sequence>MKFAKELDQDLVPEWRAKYLDYKAGKKKVKAIDRAIQKSGRDPYFPSLQRDLFDYGDRSASSRGPPSTRSADTKVRSASSPHKLDVPGRGGDNGTVARRSTPSQRNERQPLRTPGSRFSAAVGSYGSIIASPPQHAPTSDVASLKLPDPALDPKEDDIPTNEDRGHKNGPKTPSPVVSRRDNFPDPLMRTPTPSPCDRKPSITSDGTKEKQVQGDTGSEIDKRKDEFFAFLDQELQKIESFYQLKETEATQRLQTLRQQLHIMRDSRIQELLAARKTKGHKHNGGQQLPLNGVRLKDAIRRRNRVGKNSEALAQLGTPRYQAQTSGAQAQDVGAVVNKRDFERRPEPQSSEVPYRQAKRKLKYALQEFYRGLELLKSYAYLNRTAFRKINKKYDKVVHTRRPQRYMSDNVNKAWFVQSEVVENLISEVEDLYSRYFERGNRKIAVSQLRRTIKKSGDYSPNSFRCGLLIMAGILFGIQSLIYAAERYDNPDPTIRSKTSYLLQIYGGYFLIVFHFLLFCLDCMVWTRSKINYVFVFEFDNRNVLDWRQMSELPSLFLFLMGLFMWLNFLTINAMYIYWPVILIGVTLIIMFLPMKLLYHHARKWWAYSNWRLLLAGLYPVEFRDFFLGDMYCSQTYAMGNISMFFCLYARNWTDPPQCNSSHSRLFGFFQCLPGVFRAFQCLRRFADTKNIFPHLLNFGKYIFTILYYCTLSLWRIDEDTRYRAVFITFALLNAIYTSVWDLAMDWSLCNPYAKGRFLRDVLAFRRQWVYYIAMVIDVVIRFNWIFYAIFTHNIGHAKVLSFVVCFSEVCRRGLWSIFRVENEHCTNVLLFRASRDVPLPYDLPPSTTTTANEDGQPAESVQLQDQPAPPPDVEHGRPPTPPTTRQRRPSIIGGISRVGTILATAHTQDFQRKKQPSHMHASATADGHGHSPEESTDEEYEEESGENTPDKEKDLVEELPFVNSEARGSVEERPPTRS</sequence>
<feature type="transmembrane region" description="Helical" evidence="7">
    <location>
        <begin position="463"/>
        <end position="484"/>
    </location>
</feature>
<evidence type="ECO:0000259" key="9">
    <source>
        <dbReference type="PROSITE" id="PS51382"/>
    </source>
</evidence>
<dbReference type="PANTHER" id="PTHR10783">
    <property type="entry name" value="XENOTROPIC AND POLYTROPIC RETROVIRUS RECEPTOR 1-RELATED"/>
    <property type="match status" value="1"/>
</dbReference>
<evidence type="ECO:0000259" key="8">
    <source>
        <dbReference type="PROSITE" id="PS51380"/>
    </source>
</evidence>
<feature type="compositionally biased region" description="Basic and acidic residues" evidence="6">
    <location>
        <begin position="968"/>
        <end position="978"/>
    </location>
</feature>
<dbReference type="PANTHER" id="PTHR10783:SF103">
    <property type="entry name" value="SOLUTE CARRIER FAMILY 53 MEMBER 1"/>
    <property type="match status" value="1"/>
</dbReference>
<dbReference type="Pfam" id="PF03124">
    <property type="entry name" value="EXS"/>
    <property type="match status" value="1"/>
</dbReference>
<feature type="region of interest" description="Disordered" evidence="6">
    <location>
        <begin position="38"/>
        <end position="217"/>
    </location>
</feature>
<feature type="compositionally biased region" description="Acidic residues" evidence="6">
    <location>
        <begin position="934"/>
        <end position="945"/>
    </location>
</feature>
<comment type="similarity">
    <text evidence="2">Belongs to the SYG1 (TC 2.A.94) family.</text>
</comment>
<feature type="transmembrane region" description="Helical" evidence="7">
    <location>
        <begin position="722"/>
        <end position="748"/>
    </location>
</feature>
<gene>
    <name evidence="10" type="ORF">PHISCL_09894</name>
</gene>
<feature type="region of interest" description="Disordered" evidence="6">
    <location>
        <begin position="842"/>
        <end position="893"/>
    </location>
</feature>
<dbReference type="OrthoDB" id="9970435at2759"/>
<keyword evidence="11" id="KW-1185">Reference proteome</keyword>